<evidence type="ECO:0000313" key="5">
    <source>
        <dbReference type="Proteomes" id="UP001387364"/>
    </source>
</evidence>
<dbReference type="InterPro" id="IPR000182">
    <property type="entry name" value="GNAT_dom"/>
</dbReference>
<dbReference type="Pfam" id="PF00583">
    <property type="entry name" value="Acetyltransf_1"/>
    <property type="match status" value="1"/>
</dbReference>
<dbReference type="GO" id="GO:0016746">
    <property type="term" value="F:acyltransferase activity"/>
    <property type="evidence" value="ECO:0007669"/>
    <property type="project" value="UniProtKB-KW"/>
</dbReference>
<reference evidence="4 5" key="1">
    <citation type="submission" date="2024-02" db="EMBL/GenBank/DDBJ databases">
        <title>Seven novel Bacillus-like species.</title>
        <authorList>
            <person name="Liu G."/>
        </authorList>
    </citation>
    <scope>NUCLEOTIDE SEQUENCE [LARGE SCALE GENOMIC DNA]</scope>
    <source>
        <strain evidence="4 5">FJAT-52991</strain>
    </source>
</reference>
<evidence type="ECO:0000256" key="1">
    <source>
        <dbReference type="ARBA" id="ARBA00022679"/>
    </source>
</evidence>
<proteinExistence type="predicted"/>
<keyword evidence="2 4" id="KW-0012">Acyltransferase</keyword>
<dbReference type="InterPro" id="IPR016181">
    <property type="entry name" value="Acyl_CoA_acyltransferase"/>
</dbReference>
<gene>
    <name evidence="4" type="ORF">WDJ61_11715</name>
</gene>
<dbReference type="RefSeq" id="WP_338749916.1">
    <property type="nucleotide sequence ID" value="NZ_CP147404.1"/>
</dbReference>
<evidence type="ECO:0000256" key="2">
    <source>
        <dbReference type="ARBA" id="ARBA00023315"/>
    </source>
</evidence>
<dbReference type="EC" id="2.3.1.-" evidence="4"/>
<feature type="domain" description="N-acetyltransferase" evidence="3">
    <location>
        <begin position="3"/>
        <end position="118"/>
    </location>
</feature>
<keyword evidence="5" id="KW-1185">Reference proteome</keyword>
<dbReference type="PANTHER" id="PTHR43800:SF1">
    <property type="entry name" value="PEPTIDYL-LYSINE N-ACETYLTRANSFERASE YJAB"/>
    <property type="match status" value="1"/>
</dbReference>
<evidence type="ECO:0000313" key="4">
    <source>
        <dbReference type="EMBL" id="WXB91932.1"/>
    </source>
</evidence>
<evidence type="ECO:0000259" key="3">
    <source>
        <dbReference type="PROSITE" id="PS51186"/>
    </source>
</evidence>
<accession>A0ABZ2N2J1</accession>
<dbReference type="PANTHER" id="PTHR43800">
    <property type="entry name" value="PEPTIDYL-LYSINE N-ACETYLTRANSFERASE YJAB"/>
    <property type="match status" value="1"/>
</dbReference>
<dbReference type="CDD" id="cd04301">
    <property type="entry name" value="NAT_SF"/>
    <property type="match status" value="1"/>
</dbReference>
<name>A0ABZ2N2J1_9BACI</name>
<sequence length="118" mass="14039">MLIRYKKSFEKIAMGLLSFMPEEKEIKKLQQTMKSYEEKDHWQLYLWKDEEIIGVIGIKEKEDTVKVQHISVNPSYRMEGIGKKMVKELKEMHTNKKIVPNSSTSNFFHKCEEEDPTE</sequence>
<dbReference type="PROSITE" id="PS51186">
    <property type="entry name" value="GNAT"/>
    <property type="match status" value="1"/>
</dbReference>
<dbReference type="SUPFAM" id="SSF55729">
    <property type="entry name" value="Acyl-CoA N-acyltransferases (Nat)"/>
    <property type="match status" value="1"/>
</dbReference>
<organism evidence="4 5">
    <name type="scientific">Bacillus kandeliae</name>
    <dbReference type="NCBI Taxonomy" id="3129297"/>
    <lineage>
        <taxon>Bacteria</taxon>
        <taxon>Bacillati</taxon>
        <taxon>Bacillota</taxon>
        <taxon>Bacilli</taxon>
        <taxon>Bacillales</taxon>
        <taxon>Bacillaceae</taxon>
        <taxon>Bacillus</taxon>
    </lineage>
</organism>
<protein>
    <submittedName>
        <fullName evidence="4">GNAT family N-acetyltransferase</fullName>
        <ecNumber evidence="4">2.3.1.-</ecNumber>
    </submittedName>
</protein>
<dbReference type="EMBL" id="CP147404">
    <property type="protein sequence ID" value="WXB91932.1"/>
    <property type="molecule type" value="Genomic_DNA"/>
</dbReference>
<dbReference type="Gene3D" id="3.40.630.30">
    <property type="match status" value="1"/>
</dbReference>
<keyword evidence="1 4" id="KW-0808">Transferase</keyword>
<dbReference type="Proteomes" id="UP001387364">
    <property type="component" value="Chromosome"/>
</dbReference>